<name>A0A3M0LHD1_HIRRU</name>
<accession>A0A3M0LHD1</accession>
<dbReference type="Proteomes" id="UP000269221">
    <property type="component" value="Unassembled WGS sequence"/>
</dbReference>
<evidence type="ECO:0000313" key="3">
    <source>
        <dbReference type="Proteomes" id="UP000269221"/>
    </source>
</evidence>
<comment type="caution">
    <text evidence="2">The sequence shown here is derived from an EMBL/GenBank/DDBJ whole genome shotgun (WGS) entry which is preliminary data.</text>
</comment>
<feature type="compositionally biased region" description="Basic and acidic residues" evidence="1">
    <location>
        <begin position="93"/>
        <end position="107"/>
    </location>
</feature>
<evidence type="ECO:0000313" key="2">
    <source>
        <dbReference type="EMBL" id="RMC22370.1"/>
    </source>
</evidence>
<dbReference type="OrthoDB" id="416454at2759"/>
<sequence>MDWEMDSLTERSPADKDVRVLVHEKLDTRHQGICTAQKPNCILGCIKSSVASWSSKVRFPLEVPTWSTHEDPPGVSKTELFNTRHGPVGVGPEKGHKDDQRDGAHLR</sequence>
<evidence type="ECO:0000256" key="1">
    <source>
        <dbReference type="SAM" id="MobiDB-lite"/>
    </source>
</evidence>
<dbReference type="EMBL" id="QRBI01000092">
    <property type="protein sequence ID" value="RMC22370.1"/>
    <property type="molecule type" value="Genomic_DNA"/>
</dbReference>
<organism evidence="2 3">
    <name type="scientific">Hirundo rustica rustica</name>
    <dbReference type="NCBI Taxonomy" id="333673"/>
    <lineage>
        <taxon>Eukaryota</taxon>
        <taxon>Metazoa</taxon>
        <taxon>Chordata</taxon>
        <taxon>Craniata</taxon>
        <taxon>Vertebrata</taxon>
        <taxon>Euteleostomi</taxon>
        <taxon>Archelosauria</taxon>
        <taxon>Archosauria</taxon>
        <taxon>Dinosauria</taxon>
        <taxon>Saurischia</taxon>
        <taxon>Theropoda</taxon>
        <taxon>Coelurosauria</taxon>
        <taxon>Aves</taxon>
        <taxon>Neognathae</taxon>
        <taxon>Neoaves</taxon>
        <taxon>Telluraves</taxon>
        <taxon>Australaves</taxon>
        <taxon>Passeriformes</taxon>
        <taxon>Sylvioidea</taxon>
        <taxon>Hirundinidae</taxon>
        <taxon>Hirundo</taxon>
    </lineage>
</organism>
<protein>
    <submittedName>
        <fullName evidence="2">Uncharacterized protein</fullName>
    </submittedName>
</protein>
<gene>
    <name evidence="2" type="ORF">DUI87_00682</name>
</gene>
<feature type="region of interest" description="Disordered" evidence="1">
    <location>
        <begin position="64"/>
        <end position="107"/>
    </location>
</feature>
<proteinExistence type="predicted"/>
<keyword evidence="3" id="KW-1185">Reference proteome</keyword>
<reference evidence="2 3" key="1">
    <citation type="submission" date="2018-07" db="EMBL/GenBank/DDBJ databases">
        <title>A high quality draft genome assembly of the barn swallow (H. rustica rustica).</title>
        <authorList>
            <person name="Formenti G."/>
            <person name="Chiara M."/>
            <person name="Poveda L."/>
            <person name="Francoijs K.-J."/>
            <person name="Bonisoli-Alquati A."/>
            <person name="Canova L."/>
            <person name="Gianfranceschi L."/>
            <person name="Horner D.S."/>
            <person name="Saino N."/>
        </authorList>
    </citation>
    <scope>NUCLEOTIDE SEQUENCE [LARGE SCALE GENOMIC DNA]</scope>
    <source>
        <strain evidence="2">Chelidonia</strain>
        <tissue evidence="2">Blood</tissue>
    </source>
</reference>
<dbReference type="AlphaFoldDB" id="A0A3M0LHD1"/>